<reference evidence="2" key="1">
    <citation type="submission" date="2019-04" db="EMBL/GenBank/DDBJ databases">
        <title>Sequencing of skin fungus with MAO and IRED activity.</title>
        <authorList>
            <person name="Marsaioli A.J."/>
            <person name="Bonatto J.M.C."/>
            <person name="Reis Junior O."/>
        </authorList>
    </citation>
    <scope>NUCLEOTIDE SEQUENCE</scope>
    <source>
        <strain evidence="2">28M1</strain>
    </source>
</reference>
<feature type="transmembrane region" description="Helical" evidence="1">
    <location>
        <begin position="48"/>
        <end position="69"/>
    </location>
</feature>
<sequence>MFETMHLLIVAALSTLATLIVVNPTFQSHFNIVAAAQAVSYFTFPIVRSVAICMLFGCSIFAALSKVVASLLGTGPLYVALILECLAHLVGAVALTVVVTLVLVGWCTAIHDISQESVSWCKAYLGYQTQQVKEALNDEQTDIRNMVDSALSDPPLCAPGDRTALARGFISGHGSRAQSLPSP</sequence>
<name>A0A9P4WR05_9PLEO</name>
<accession>A0A9P4WR05</accession>
<evidence type="ECO:0000256" key="1">
    <source>
        <dbReference type="SAM" id="Phobius"/>
    </source>
</evidence>
<gene>
    <name evidence="2" type="ORF">E8E12_001335</name>
</gene>
<keyword evidence="1" id="KW-1133">Transmembrane helix</keyword>
<dbReference type="EMBL" id="SWKV01000032">
    <property type="protein sequence ID" value="KAF3039130.1"/>
    <property type="molecule type" value="Genomic_DNA"/>
</dbReference>
<proteinExistence type="predicted"/>
<keyword evidence="1" id="KW-0812">Transmembrane</keyword>
<comment type="caution">
    <text evidence="2">The sequence shown here is derived from an EMBL/GenBank/DDBJ whole genome shotgun (WGS) entry which is preliminary data.</text>
</comment>
<dbReference type="AlphaFoldDB" id="A0A9P4WR05"/>
<keyword evidence="1" id="KW-0472">Membrane</keyword>
<feature type="transmembrane region" description="Helical" evidence="1">
    <location>
        <begin position="81"/>
        <end position="106"/>
    </location>
</feature>
<protein>
    <submittedName>
        <fullName evidence="2">Uncharacterized protein</fullName>
    </submittedName>
</protein>
<evidence type="ECO:0000313" key="3">
    <source>
        <dbReference type="Proteomes" id="UP000758155"/>
    </source>
</evidence>
<dbReference type="Proteomes" id="UP000758155">
    <property type="component" value="Unassembled WGS sequence"/>
</dbReference>
<keyword evidence="3" id="KW-1185">Reference proteome</keyword>
<evidence type="ECO:0000313" key="2">
    <source>
        <dbReference type="EMBL" id="KAF3039130.1"/>
    </source>
</evidence>
<organism evidence="2 3">
    <name type="scientific">Didymella heteroderae</name>
    <dbReference type="NCBI Taxonomy" id="1769908"/>
    <lineage>
        <taxon>Eukaryota</taxon>
        <taxon>Fungi</taxon>
        <taxon>Dikarya</taxon>
        <taxon>Ascomycota</taxon>
        <taxon>Pezizomycotina</taxon>
        <taxon>Dothideomycetes</taxon>
        <taxon>Pleosporomycetidae</taxon>
        <taxon>Pleosporales</taxon>
        <taxon>Pleosporineae</taxon>
        <taxon>Didymellaceae</taxon>
        <taxon>Didymella</taxon>
    </lineage>
</organism>